<evidence type="ECO:0000313" key="2">
    <source>
        <dbReference type="Proteomes" id="UP000051999"/>
    </source>
</evidence>
<name>A0A0R1RIR3_9LACO</name>
<gene>
    <name evidence="1" type="ORF">FD35_GL001744</name>
</gene>
<evidence type="ECO:0000313" key="1">
    <source>
        <dbReference type="EMBL" id="KRL56647.1"/>
    </source>
</evidence>
<sequence>MTEEKTYTKEDLLDLLIGHTSFWGETNYDDESLANLDVLDMVSTNISVRLYQLSKETKDRPEGSAAELKHRAWRLLTRCSIHFWKHGHG</sequence>
<protein>
    <submittedName>
        <fullName evidence="1">Uncharacterized protein</fullName>
    </submittedName>
</protein>
<dbReference type="RefSeq" id="WP_017262290.1">
    <property type="nucleotide sequence ID" value="NZ_AUAW01000005.1"/>
</dbReference>
<accession>A0A0R1RIR3</accession>
<dbReference type="PATRIC" id="fig|1114972.6.peg.1776"/>
<dbReference type="STRING" id="1114972.FD35_GL001744"/>
<dbReference type="AlphaFoldDB" id="A0A0R1RIR3"/>
<comment type="caution">
    <text evidence="1">The sequence shown here is derived from an EMBL/GenBank/DDBJ whole genome shotgun (WGS) entry which is preliminary data.</text>
</comment>
<keyword evidence="2" id="KW-1185">Reference proteome</keyword>
<dbReference type="EMBL" id="AZFF01000003">
    <property type="protein sequence ID" value="KRL56647.1"/>
    <property type="molecule type" value="Genomic_DNA"/>
</dbReference>
<proteinExistence type="predicted"/>
<organism evidence="1 2">
    <name type="scientific">Furfurilactobacillus rossiae DSM 15814</name>
    <dbReference type="NCBI Taxonomy" id="1114972"/>
    <lineage>
        <taxon>Bacteria</taxon>
        <taxon>Bacillati</taxon>
        <taxon>Bacillota</taxon>
        <taxon>Bacilli</taxon>
        <taxon>Lactobacillales</taxon>
        <taxon>Lactobacillaceae</taxon>
        <taxon>Furfurilactobacillus</taxon>
    </lineage>
</organism>
<reference evidence="1 2" key="1">
    <citation type="journal article" date="2015" name="Genome Announc.">
        <title>Expanding the biotechnology potential of lactobacilli through comparative genomics of 213 strains and associated genera.</title>
        <authorList>
            <person name="Sun Z."/>
            <person name="Harris H.M."/>
            <person name="McCann A."/>
            <person name="Guo C."/>
            <person name="Argimon S."/>
            <person name="Zhang W."/>
            <person name="Yang X."/>
            <person name="Jeffery I.B."/>
            <person name="Cooney J.C."/>
            <person name="Kagawa T.F."/>
            <person name="Liu W."/>
            <person name="Song Y."/>
            <person name="Salvetti E."/>
            <person name="Wrobel A."/>
            <person name="Rasinkangas P."/>
            <person name="Parkhill J."/>
            <person name="Rea M.C."/>
            <person name="O'Sullivan O."/>
            <person name="Ritari J."/>
            <person name="Douillard F.P."/>
            <person name="Paul Ross R."/>
            <person name="Yang R."/>
            <person name="Briner A.E."/>
            <person name="Felis G.E."/>
            <person name="de Vos W.M."/>
            <person name="Barrangou R."/>
            <person name="Klaenhammer T.R."/>
            <person name="Caufield P.W."/>
            <person name="Cui Y."/>
            <person name="Zhang H."/>
            <person name="O'Toole P.W."/>
        </authorList>
    </citation>
    <scope>NUCLEOTIDE SEQUENCE [LARGE SCALE GENOMIC DNA]</scope>
    <source>
        <strain evidence="1 2">DSM 15814</strain>
    </source>
</reference>
<dbReference type="Proteomes" id="UP000051999">
    <property type="component" value="Unassembled WGS sequence"/>
</dbReference>